<reference evidence="4 5" key="1">
    <citation type="journal article" date="2016" name="Nat. Commun.">
        <title>Thousands of microbial genomes shed light on interconnected biogeochemical processes in an aquifer system.</title>
        <authorList>
            <person name="Anantharaman K."/>
            <person name="Brown C.T."/>
            <person name="Hug L.A."/>
            <person name="Sharon I."/>
            <person name="Castelle C.J."/>
            <person name="Probst A.J."/>
            <person name="Thomas B.C."/>
            <person name="Singh A."/>
            <person name="Wilkins M.J."/>
            <person name="Karaoz U."/>
            <person name="Brodie E.L."/>
            <person name="Williams K.H."/>
            <person name="Hubbard S.S."/>
            <person name="Banfield J.F."/>
        </authorList>
    </citation>
    <scope>NUCLEOTIDE SEQUENCE [LARGE SCALE GENOMIC DNA]</scope>
</reference>
<evidence type="ECO:0000256" key="1">
    <source>
        <dbReference type="ARBA" id="ARBA00022676"/>
    </source>
</evidence>
<keyword evidence="2" id="KW-0808">Transferase</keyword>
<dbReference type="EMBL" id="MELI01000090">
    <property type="protein sequence ID" value="OFW32636.1"/>
    <property type="molecule type" value="Genomic_DNA"/>
</dbReference>
<proteinExistence type="predicted"/>
<dbReference type="Gene3D" id="3.40.50.1580">
    <property type="entry name" value="Nucleoside phosphorylase domain"/>
    <property type="match status" value="1"/>
</dbReference>
<dbReference type="GO" id="GO:0019509">
    <property type="term" value="P:L-methionine salvage from methylthioadenosine"/>
    <property type="evidence" value="ECO:0007669"/>
    <property type="project" value="TreeGrafter"/>
</dbReference>
<name>A0A1F2UNI4_9ACTN</name>
<dbReference type="InterPro" id="IPR000845">
    <property type="entry name" value="Nucleoside_phosphorylase_d"/>
</dbReference>
<dbReference type="InterPro" id="IPR010044">
    <property type="entry name" value="MTAP"/>
</dbReference>
<accession>A0A1F2UNI4</accession>
<gene>
    <name evidence="4" type="ORF">A2074_01225</name>
</gene>
<dbReference type="CDD" id="cd09010">
    <property type="entry name" value="MTAP_SsMTAPII_like_MTIP"/>
    <property type="match status" value="1"/>
</dbReference>
<evidence type="ECO:0000256" key="2">
    <source>
        <dbReference type="ARBA" id="ARBA00022679"/>
    </source>
</evidence>
<dbReference type="SUPFAM" id="SSF53167">
    <property type="entry name" value="Purine and uridine phosphorylases"/>
    <property type="match status" value="1"/>
</dbReference>
<dbReference type="GO" id="GO:0005829">
    <property type="term" value="C:cytosol"/>
    <property type="evidence" value="ECO:0007669"/>
    <property type="project" value="TreeGrafter"/>
</dbReference>
<organism evidence="4 5">
    <name type="scientific">Candidatus Aquicultor primus</name>
    <dbReference type="NCBI Taxonomy" id="1797195"/>
    <lineage>
        <taxon>Bacteria</taxon>
        <taxon>Bacillati</taxon>
        <taxon>Actinomycetota</taxon>
        <taxon>Candidatus Aquicultoria</taxon>
        <taxon>Candidatus Aquicultorales</taxon>
        <taxon>Candidatus Aquicultoraceae</taxon>
        <taxon>Candidatus Aquicultor</taxon>
    </lineage>
</organism>
<dbReference type="GO" id="GO:0017061">
    <property type="term" value="F:S-methyl-5-thioadenosine phosphorylase activity"/>
    <property type="evidence" value="ECO:0007669"/>
    <property type="project" value="InterPro"/>
</dbReference>
<protein>
    <recommendedName>
        <fullName evidence="3">Nucleoside phosphorylase domain-containing protein</fullName>
    </recommendedName>
</protein>
<evidence type="ECO:0000259" key="3">
    <source>
        <dbReference type="Pfam" id="PF01048"/>
    </source>
</evidence>
<dbReference type="Pfam" id="PF01048">
    <property type="entry name" value="PNP_UDP_1"/>
    <property type="match status" value="1"/>
</dbReference>
<dbReference type="Proteomes" id="UP000178086">
    <property type="component" value="Unassembled WGS sequence"/>
</dbReference>
<feature type="domain" description="Nucleoside phosphorylase" evidence="3">
    <location>
        <begin position="2"/>
        <end position="244"/>
    </location>
</feature>
<sequence length="262" mass="28179">MIGIITGSGLYDLPGLEKAETRIVETPYGKADVVVGVLDGRDVTFIARHGANHDYLPNLINHRANIYALQGVGVRAIVATSVMGVVDGSLELAQVLLFDDLYFPDNRLPGGEICTFFTEEGQPRRGHYMFGSPFSAAMSSIAVQAASGIDVSVVEGGIYGHVNGPRFNSKAEIRQLQVACVTAISQTCGPEAVLAGELEIPYLLAGFGIDYANGVNREPTPIENLDRNLNLAAKVIPELIRGIVALVDPEDIPFEGFVYRFE</sequence>
<evidence type="ECO:0000313" key="5">
    <source>
        <dbReference type="Proteomes" id="UP000178086"/>
    </source>
</evidence>
<keyword evidence="1" id="KW-0328">Glycosyltransferase</keyword>
<dbReference type="AlphaFoldDB" id="A0A1F2UNI4"/>
<comment type="caution">
    <text evidence="4">The sequence shown here is derived from an EMBL/GenBank/DDBJ whole genome shotgun (WGS) entry which is preliminary data.</text>
</comment>
<dbReference type="PANTHER" id="PTHR42679:SF2">
    <property type="entry name" value="S-METHYL-5'-THIOADENOSINE PHOSPHORYLASE"/>
    <property type="match status" value="1"/>
</dbReference>
<dbReference type="GO" id="GO:0009116">
    <property type="term" value="P:nucleoside metabolic process"/>
    <property type="evidence" value="ECO:0007669"/>
    <property type="project" value="InterPro"/>
</dbReference>
<evidence type="ECO:0000313" key="4">
    <source>
        <dbReference type="EMBL" id="OFW32636.1"/>
    </source>
</evidence>
<dbReference type="PANTHER" id="PTHR42679">
    <property type="entry name" value="S-METHYL-5'-THIOADENOSINE PHOSPHORYLASE"/>
    <property type="match status" value="1"/>
</dbReference>
<dbReference type="InterPro" id="IPR035994">
    <property type="entry name" value="Nucleoside_phosphorylase_sf"/>
</dbReference>